<evidence type="ECO:0000256" key="4">
    <source>
        <dbReference type="ARBA" id="ARBA00022679"/>
    </source>
</evidence>
<dbReference type="NCBIfam" id="TIGR01134">
    <property type="entry name" value="purF"/>
    <property type="match status" value="1"/>
</dbReference>
<evidence type="ECO:0000256" key="1">
    <source>
        <dbReference type="ARBA" id="ARBA00005209"/>
    </source>
</evidence>
<evidence type="ECO:0000256" key="9">
    <source>
        <dbReference type="PIRSR" id="PIRSR000485-1"/>
    </source>
</evidence>
<organism evidence="13 14">
    <name type="scientific">Luoshenia tenuis</name>
    <dbReference type="NCBI Taxonomy" id="2763654"/>
    <lineage>
        <taxon>Bacteria</taxon>
        <taxon>Bacillati</taxon>
        <taxon>Bacillota</taxon>
        <taxon>Clostridia</taxon>
        <taxon>Christensenellales</taxon>
        <taxon>Christensenellaceae</taxon>
        <taxon>Luoshenia</taxon>
    </lineage>
</organism>
<dbReference type="Proteomes" id="UP000654279">
    <property type="component" value="Unassembled WGS sequence"/>
</dbReference>
<comment type="cofactor">
    <cofactor evidence="7 11">
        <name>[4Fe-4S] cluster</name>
        <dbReference type="ChEBI" id="CHEBI:49883"/>
    </cofactor>
    <text evidence="7 11">Binds 1 [4Fe-4S] cluster per subunit.</text>
</comment>
<evidence type="ECO:0000256" key="5">
    <source>
        <dbReference type="ARBA" id="ARBA00022755"/>
    </source>
</evidence>
<dbReference type="PANTHER" id="PTHR11907">
    <property type="entry name" value="AMIDOPHOSPHORIBOSYLTRANSFERASE"/>
    <property type="match status" value="1"/>
</dbReference>
<proteinExistence type="inferred from homology"/>
<evidence type="ECO:0000256" key="8">
    <source>
        <dbReference type="PIRNR" id="PIRNR000485"/>
    </source>
</evidence>
<evidence type="ECO:0000256" key="3">
    <source>
        <dbReference type="ARBA" id="ARBA00022676"/>
    </source>
</evidence>
<dbReference type="EC" id="2.4.2.14" evidence="7"/>
<keyword evidence="7 11" id="KW-0411">Iron-sulfur</keyword>
<dbReference type="InterPro" id="IPR029057">
    <property type="entry name" value="PRTase-like"/>
</dbReference>
<evidence type="ECO:0000259" key="12">
    <source>
        <dbReference type="PROSITE" id="PS51278"/>
    </source>
</evidence>
<dbReference type="CDD" id="cd06223">
    <property type="entry name" value="PRTases_typeI"/>
    <property type="match status" value="1"/>
</dbReference>
<keyword evidence="7 10" id="KW-0460">Magnesium</keyword>
<dbReference type="GO" id="GO:0006189">
    <property type="term" value="P:'de novo' IMP biosynthetic process"/>
    <property type="evidence" value="ECO:0007669"/>
    <property type="project" value="UniProtKB-UniRule"/>
</dbReference>
<sequence>MTNDFRLLKPYTDRMPEECGVVGIYNAGDLPIPGSMYYALHSVQHRGEESCGMAIAGEQGGIRYHKDMGLVTDVMTEEALENIGNGRVAIGHVRYSTQAENLAINAQPLVVRSRKGQLALAHNGNLINAVTLRRELEEDGTIFQTAVDSEVMANLIARSTKGALAEAIPEMMARVRGSYALVAMNEKQLVGVRDPFGIRPLCLGRKGNSYILASESCAIEVLGGEYIRDIRPGEIIMIDDGGIHSIQTKAADKSALCVFEFVYFARTDSTMDGIGVYNARYEAGRLLAQIAPVEADLVVGVPDSALPAAMGYAKASGIPYGDGLVKNRYIGRTFIQPEQSMREQGVRMKLAALRRNVHGKRIVLVDDSIVRGTTSLQIVEMLRMAGARQVHMRISSPPVVSPCYFGIDTPDKDQLIGANHSVEEIAKMIGVDSLAYLDIDGLQRTVEYGNCGFCMGCFTGEYPMDVKETCECVCKSKK</sequence>
<dbReference type="PROSITE" id="PS51278">
    <property type="entry name" value="GATASE_TYPE_2"/>
    <property type="match status" value="1"/>
</dbReference>
<dbReference type="Gene3D" id="3.60.20.10">
    <property type="entry name" value="Glutamine Phosphoribosylpyrophosphate, subunit 1, domain 1"/>
    <property type="match status" value="1"/>
</dbReference>
<dbReference type="InterPro" id="IPR000836">
    <property type="entry name" value="PRTase_dom"/>
</dbReference>
<evidence type="ECO:0000313" key="14">
    <source>
        <dbReference type="Proteomes" id="UP000654279"/>
    </source>
</evidence>
<dbReference type="InterPro" id="IPR029055">
    <property type="entry name" value="Ntn_hydrolases_N"/>
</dbReference>
<dbReference type="PIRSF" id="PIRSF000485">
    <property type="entry name" value="Amd_phspho_trans"/>
    <property type="match status" value="1"/>
</dbReference>
<feature type="binding site" evidence="7 11">
    <location>
        <position position="457"/>
    </location>
    <ligand>
        <name>[4Fe-4S] cluster</name>
        <dbReference type="ChEBI" id="CHEBI:49883"/>
    </ligand>
</feature>
<evidence type="ECO:0000256" key="6">
    <source>
        <dbReference type="ARBA" id="ARBA00022962"/>
    </source>
</evidence>
<dbReference type="CDD" id="cd00715">
    <property type="entry name" value="GPATase_N"/>
    <property type="match status" value="1"/>
</dbReference>
<feature type="binding site" evidence="7 10">
    <location>
        <position position="367"/>
    </location>
    <ligand>
        <name>Mg(2+)</name>
        <dbReference type="ChEBI" id="CHEBI:18420"/>
    </ligand>
</feature>
<comment type="similarity">
    <text evidence="2 7 8">In the C-terminal section; belongs to the purine/pyrimidine phosphoribosyltransferase family.</text>
</comment>
<keyword evidence="3 7" id="KW-0328">Glycosyltransferase</keyword>
<dbReference type="SUPFAM" id="SSF53271">
    <property type="entry name" value="PRTase-like"/>
    <property type="match status" value="1"/>
</dbReference>
<dbReference type="HAMAP" id="MF_01931">
    <property type="entry name" value="PurF"/>
    <property type="match status" value="1"/>
</dbReference>
<feature type="binding site" evidence="7 11">
    <location>
        <position position="257"/>
    </location>
    <ligand>
        <name>[4Fe-4S] cluster</name>
        <dbReference type="ChEBI" id="CHEBI:49883"/>
    </ligand>
</feature>
<name>A0A926D0F1_9FIRM</name>
<evidence type="ECO:0000256" key="11">
    <source>
        <dbReference type="PIRSR" id="PIRSR000485-3"/>
    </source>
</evidence>
<comment type="catalytic activity">
    <reaction evidence="7 8">
        <text>5-phospho-beta-D-ribosylamine + L-glutamate + diphosphate = 5-phospho-alpha-D-ribose 1-diphosphate + L-glutamine + H2O</text>
        <dbReference type="Rhea" id="RHEA:14905"/>
        <dbReference type="ChEBI" id="CHEBI:15377"/>
        <dbReference type="ChEBI" id="CHEBI:29985"/>
        <dbReference type="ChEBI" id="CHEBI:33019"/>
        <dbReference type="ChEBI" id="CHEBI:58017"/>
        <dbReference type="ChEBI" id="CHEBI:58359"/>
        <dbReference type="ChEBI" id="CHEBI:58681"/>
        <dbReference type="EC" id="2.4.2.14"/>
    </reaction>
</comment>
<dbReference type="Pfam" id="PF00156">
    <property type="entry name" value="Pribosyltran"/>
    <property type="match status" value="1"/>
</dbReference>
<feature type="domain" description="Glutamine amidotransferase type-2" evidence="12">
    <location>
        <begin position="19"/>
        <end position="241"/>
    </location>
</feature>
<dbReference type="InterPro" id="IPR017932">
    <property type="entry name" value="GATase_2_dom"/>
</dbReference>
<dbReference type="InterPro" id="IPR035584">
    <property type="entry name" value="PurF_N"/>
</dbReference>
<comment type="pathway">
    <text evidence="1 7 8">Purine metabolism; IMP biosynthesis via de novo pathway; N(1)-(5-phospho-D-ribosyl)glycinamide from 5-phospho-alpha-D-ribose 1-diphosphate: step 1/2.</text>
</comment>
<keyword evidence="7" id="KW-0004">4Fe-4S</keyword>
<dbReference type="GO" id="GO:0051539">
    <property type="term" value="F:4 iron, 4 sulfur cluster binding"/>
    <property type="evidence" value="ECO:0007669"/>
    <property type="project" value="UniProtKB-KW"/>
</dbReference>
<feature type="binding site" evidence="7 10">
    <location>
        <position position="366"/>
    </location>
    <ligand>
        <name>Mg(2+)</name>
        <dbReference type="ChEBI" id="CHEBI:18420"/>
    </ligand>
</feature>
<gene>
    <name evidence="7" type="primary">purF</name>
    <name evidence="13" type="ORF">H8699_05830</name>
</gene>
<keyword evidence="5 7" id="KW-0658">Purine biosynthesis</keyword>
<keyword evidence="7 11" id="KW-0408">Iron</keyword>
<keyword evidence="6 7" id="KW-0315">Glutamine amidotransferase</keyword>
<evidence type="ECO:0000256" key="7">
    <source>
        <dbReference type="HAMAP-Rule" id="MF_01931"/>
    </source>
</evidence>
<dbReference type="Gene3D" id="3.40.50.2020">
    <property type="match status" value="1"/>
</dbReference>
<dbReference type="GO" id="GO:0004044">
    <property type="term" value="F:amidophosphoribosyltransferase activity"/>
    <property type="evidence" value="ECO:0007669"/>
    <property type="project" value="UniProtKB-UniRule"/>
</dbReference>
<feature type="active site" description="Nucleophile" evidence="7 9">
    <location>
        <position position="19"/>
    </location>
</feature>
<evidence type="ECO:0000256" key="2">
    <source>
        <dbReference type="ARBA" id="ARBA00010138"/>
    </source>
</evidence>
<feature type="binding site" evidence="7 11">
    <location>
        <position position="403"/>
    </location>
    <ligand>
        <name>[4Fe-4S] cluster</name>
        <dbReference type="ChEBI" id="CHEBI:49883"/>
    </ligand>
</feature>
<comment type="caution">
    <text evidence="13">The sequence shown here is derived from an EMBL/GenBank/DDBJ whole genome shotgun (WGS) entry which is preliminary data.</text>
</comment>
<dbReference type="InterPro" id="IPR005854">
    <property type="entry name" value="PurF"/>
</dbReference>
<keyword evidence="7 10" id="KW-0479">Metal-binding</keyword>
<reference evidence="13" key="1">
    <citation type="submission" date="2020-08" db="EMBL/GenBank/DDBJ databases">
        <title>Genome public.</title>
        <authorList>
            <person name="Liu C."/>
            <person name="Sun Q."/>
        </authorList>
    </citation>
    <scope>NUCLEOTIDE SEQUENCE</scope>
    <source>
        <strain evidence="13">NSJ-44</strain>
    </source>
</reference>
<feature type="binding site" evidence="7 11">
    <location>
        <position position="454"/>
    </location>
    <ligand>
        <name>[4Fe-4S] cluster</name>
        <dbReference type="ChEBI" id="CHEBI:49883"/>
    </ligand>
</feature>
<keyword evidence="4 7" id="KW-0808">Transferase</keyword>
<comment type="function">
    <text evidence="7">Catalyzes the formation of phosphoribosylamine from phosphoribosylpyrophosphate (PRPP) and glutamine.</text>
</comment>
<dbReference type="GO" id="GO:0000287">
    <property type="term" value="F:magnesium ion binding"/>
    <property type="evidence" value="ECO:0007669"/>
    <property type="project" value="UniProtKB-UniRule"/>
</dbReference>
<dbReference type="Pfam" id="PF13522">
    <property type="entry name" value="GATase_6"/>
    <property type="match status" value="1"/>
</dbReference>
<evidence type="ECO:0000256" key="10">
    <source>
        <dbReference type="PIRSR" id="PIRSR000485-2"/>
    </source>
</evidence>
<feature type="binding site" evidence="7 10">
    <location>
        <position position="304"/>
    </location>
    <ligand>
        <name>Mg(2+)</name>
        <dbReference type="ChEBI" id="CHEBI:18420"/>
    </ligand>
</feature>
<comment type="cofactor">
    <cofactor evidence="7 10">
        <name>Mg(2+)</name>
        <dbReference type="ChEBI" id="CHEBI:18420"/>
    </cofactor>
    <text evidence="7 10">Binds 1 Mg(2+) ion per subunit.</text>
</comment>
<dbReference type="EMBL" id="JACRSO010000002">
    <property type="protein sequence ID" value="MBC8528941.1"/>
    <property type="molecule type" value="Genomic_DNA"/>
</dbReference>
<evidence type="ECO:0000313" key="13">
    <source>
        <dbReference type="EMBL" id="MBC8528941.1"/>
    </source>
</evidence>
<dbReference type="GO" id="GO:0009113">
    <property type="term" value="P:purine nucleobase biosynthetic process"/>
    <property type="evidence" value="ECO:0007669"/>
    <property type="project" value="UniProtKB-UniRule"/>
</dbReference>
<dbReference type="AlphaFoldDB" id="A0A926D0F1"/>
<keyword evidence="14" id="KW-1185">Reference proteome</keyword>
<dbReference type="RefSeq" id="WP_249284872.1">
    <property type="nucleotide sequence ID" value="NZ_JACRSO010000002.1"/>
</dbReference>
<protein>
    <recommendedName>
        <fullName evidence="7">Amidophosphoribosyltransferase</fullName>
        <shortName evidence="7">ATase</shortName>
        <ecNumber evidence="7">2.4.2.14</ecNumber>
    </recommendedName>
    <alternativeName>
        <fullName evidence="7">Glutamine phosphoribosylpyrophosphate amidotransferase</fullName>
        <shortName evidence="7">GPATase</shortName>
    </alternativeName>
</protein>
<accession>A0A926D0F1</accession>
<dbReference type="SUPFAM" id="SSF56235">
    <property type="entry name" value="N-terminal nucleophile aminohydrolases (Ntn hydrolases)"/>
    <property type="match status" value="1"/>
</dbReference>